<keyword evidence="4" id="KW-0067">ATP-binding</keyword>
<accession>A0ABP7HI80</accession>
<dbReference type="EMBL" id="BAAAZR010000002">
    <property type="protein sequence ID" value="GAA3795618.1"/>
    <property type="molecule type" value="Genomic_DNA"/>
</dbReference>
<evidence type="ECO:0000256" key="3">
    <source>
        <dbReference type="ARBA" id="ARBA00022741"/>
    </source>
</evidence>
<feature type="domain" description="ABC transporter" evidence="5">
    <location>
        <begin position="22"/>
        <end position="247"/>
    </location>
</feature>
<gene>
    <name evidence="6" type="ORF">GCM10022226_13700</name>
</gene>
<dbReference type="PROSITE" id="PS00211">
    <property type="entry name" value="ABC_TRANSPORTER_1"/>
    <property type="match status" value="1"/>
</dbReference>
<dbReference type="PANTHER" id="PTHR43335">
    <property type="entry name" value="ABC TRANSPORTER, ATP-BINDING PROTEIN"/>
    <property type="match status" value="1"/>
</dbReference>
<evidence type="ECO:0000259" key="5">
    <source>
        <dbReference type="PROSITE" id="PS50893"/>
    </source>
</evidence>
<keyword evidence="3" id="KW-0547">Nucleotide-binding</keyword>
<reference evidence="7" key="1">
    <citation type="journal article" date="2019" name="Int. J. Syst. Evol. Microbiol.">
        <title>The Global Catalogue of Microorganisms (GCM) 10K type strain sequencing project: providing services to taxonomists for standard genome sequencing and annotation.</title>
        <authorList>
            <consortium name="The Broad Institute Genomics Platform"/>
            <consortium name="The Broad Institute Genome Sequencing Center for Infectious Disease"/>
            <person name="Wu L."/>
            <person name="Ma J."/>
        </authorList>
    </citation>
    <scope>NUCLEOTIDE SEQUENCE [LARGE SCALE GENOMIC DNA]</scope>
    <source>
        <strain evidence="7">JCM 16908</strain>
    </source>
</reference>
<dbReference type="SUPFAM" id="SSF52540">
    <property type="entry name" value="P-loop containing nucleoside triphosphate hydrolases"/>
    <property type="match status" value="1"/>
</dbReference>
<evidence type="ECO:0000256" key="4">
    <source>
        <dbReference type="ARBA" id="ARBA00022840"/>
    </source>
</evidence>
<proteinExistence type="inferred from homology"/>
<dbReference type="PANTHER" id="PTHR43335:SF4">
    <property type="entry name" value="ABC TRANSPORTER, ATP-BINDING PROTEIN"/>
    <property type="match status" value="1"/>
</dbReference>
<dbReference type="CDD" id="cd03268">
    <property type="entry name" value="ABC_BcrA_bacitracin_resist"/>
    <property type="match status" value="1"/>
</dbReference>
<name>A0ABP7HI80_9ACTN</name>
<evidence type="ECO:0000313" key="7">
    <source>
        <dbReference type="Proteomes" id="UP001500888"/>
    </source>
</evidence>
<dbReference type="InterPro" id="IPR017871">
    <property type="entry name" value="ABC_transporter-like_CS"/>
</dbReference>
<dbReference type="Proteomes" id="UP001500888">
    <property type="component" value="Unassembled WGS sequence"/>
</dbReference>
<dbReference type="InterPro" id="IPR003593">
    <property type="entry name" value="AAA+_ATPase"/>
</dbReference>
<comment type="similarity">
    <text evidence="1">Belongs to the ABC transporter superfamily.</text>
</comment>
<keyword evidence="2" id="KW-0813">Transport</keyword>
<evidence type="ECO:0000256" key="1">
    <source>
        <dbReference type="ARBA" id="ARBA00005417"/>
    </source>
</evidence>
<dbReference type="Pfam" id="PF00005">
    <property type="entry name" value="ABC_tran"/>
    <property type="match status" value="1"/>
</dbReference>
<evidence type="ECO:0000256" key="2">
    <source>
        <dbReference type="ARBA" id="ARBA00022448"/>
    </source>
</evidence>
<keyword evidence="7" id="KW-1185">Reference proteome</keyword>
<organism evidence="6 7">
    <name type="scientific">Sphaerisporangium flaviroseum</name>
    <dbReference type="NCBI Taxonomy" id="509199"/>
    <lineage>
        <taxon>Bacteria</taxon>
        <taxon>Bacillati</taxon>
        <taxon>Actinomycetota</taxon>
        <taxon>Actinomycetes</taxon>
        <taxon>Streptosporangiales</taxon>
        <taxon>Streptosporangiaceae</taxon>
        <taxon>Sphaerisporangium</taxon>
    </lineage>
</organism>
<dbReference type="Gene3D" id="3.40.50.300">
    <property type="entry name" value="P-loop containing nucleotide triphosphate hydrolases"/>
    <property type="match status" value="1"/>
</dbReference>
<dbReference type="SMART" id="SM00382">
    <property type="entry name" value="AAA"/>
    <property type="match status" value="1"/>
</dbReference>
<protein>
    <recommendedName>
        <fullName evidence="5">ABC transporter domain-containing protein</fullName>
    </recommendedName>
</protein>
<dbReference type="InterPro" id="IPR003439">
    <property type="entry name" value="ABC_transporter-like_ATP-bd"/>
</dbReference>
<evidence type="ECO:0000313" key="6">
    <source>
        <dbReference type="EMBL" id="GAA3795618.1"/>
    </source>
</evidence>
<dbReference type="PROSITE" id="PS50893">
    <property type="entry name" value="ABC_TRANSPORTER_2"/>
    <property type="match status" value="1"/>
</dbReference>
<sequence length="253" mass="26536">MPTPGITTSPPGPGDSLRMPAITVTHLSKSFGRVRAVEDLSFTVEPGRVTGFLGPNGAGKTTTLRMILGLVEPTSGTAVIGDRPYTRLSAPIATAGAVLEATAFHPGRTARIHLLALCTAAGIPLGRADQVLKVVDLADAADRRVGGFSLGMRQRLALASALLGDPLVLILDEPANGLDPAGIHWLRGFLRDLAAEGRTVLLSSHLLAEMEQTADDLIIINGGRLVTEGTVDELVGARAGLEQTYLELLKETR</sequence>
<comment type="caution">
    <text evidence="6">The sequence shown here is derived from an EMBL/GenBank/DDBJ whole genome shotgun (WGS) entry which is preliminary data.</text>
</comment>
<dbReference type="InterPro" id="IPR027417">
    <property type="entry name" value="P-loop_NTPase"/>
</dbReference>